<organism evidence="1 2">
    <name type="scientific">Pisolithus tinctorius Marx 270</name>
    <dbReference type="NCBI Taxonomy" id="870435"/>
    <lineage>
        <taxon>Eukaryota</taxon>
        <taxon>Fungi</taxon>
        <taxon>Dikarya</taxon>
        <taxon>Basidiomycota</taxon>
        <taxon>Agaricomycotina</taxon>
        <taxon>Agaricomycetes</taxon>
        <taxon>Agaricomycetidae</taxon>
        <taxon>Boletales</taxon>
        <taxon>Sclerodermatineae</taxon>
        <taxon>Pisolithaceae</taxon>
        <taxon>Pisolithus</taxon>
    </lineage>
</organism>
<keyword evidence="2" id="KW-1185">Reference proteome</keyword>
<reference evidence="1 2" key="1">
    <citation type="submission" date="2014-04" db="EMBL/GenBank/DDBJ databases">
        <authorList>
            <consortium name="DOE Joint Genome Institute"/>
            <person name="Kuo A."/>
            <person name="Kohler A."/>
            <person name="Costa M.D."/>
            <person name="Nagy L.G."/>
            <person name="Floudas D."/>
            <person name="Copeland A."/>
            <person name="Barry K.W."/>
            <person name="Cichocki N."/>
            <person name="Veneault-Fourrey C."/>
            <person name="LaButti K."/>
            <person name="Lindquist E.A."/>
            <person name="Lipzen A."/>
            <person name="Lundell T."/>
            <person name="Morin E."/>
            <person name="Murat C."/>
            <person name="Sun H."/>
            <person name="Tunlid A."/>
            <person name="Henrissat B."/>
            <person name="Grigoriev I.V."/>
            <person name="Hibbett D.S."/>
            <person name="Martin F."/>
            <person name="Nordberg H.P."/>
            <person name="Cantor M.N."/>
            <person name="Hua S.X."/>
        </authorList>
    </citation>
    <scope>NUCLEOTIDE SEQUENCE [LARGE SCALE GENOMIC DNA]</scope>
    <source>
        <strain evidence="1 2">Marx 270</strain>
    </source>
</reference>
<evidence type="ECO:0000313" key="1">
    <source>
        <dbReference type="EMBL" id="KIO01710.1"/>
    </source>
</evidence>
<sequence length="161" mass="17947">MEKHPILYDKSDDDPSCLPVDLEELLLLDEHGFEINVYNEHGFSVPRRSPAIYQACGALLDLKQVHELFQGNEDAYGHVNNESPYMVYPLAFTRDLGNIKAAGLMPAFSQRLKHINHTIQDPNGDADLNIGNGDNGMPDAHMSPAIIRMSSQIYNSLSHCV</sequence>
<proteinExistence type="predicted"/>
<dbReference type="InParanoid" id="A0A0C3NL69"/>
<accession>A0A0C3NL69</accession>
<dbReference type="AlphaFoldDB" id="A0A0C3NL69"/>
<gene>
    <name evidence="1" type="ORF">M404DRAFT_28440</name>
</gene>
<dbReference type="EMBL" id="KN831986">
    <property type="protein sequence ID" value="KIO01710.1"/>
    <property type="molecule type" value="Genomic_DNA"/>
</dbReference>
<protein>
    <submittedName>
        <fullName evidence="1">Uncharacterized protein</fullName>
    </submittedName>
</protein>
<dbReference type="Proteomes" id="UP000054217">
    <property type="component" value="Unassembled WGS sequence"/>
</dbReference>
<dbReference type="OrthoDB" id="2736611at2759"/>
<reference evidence="2" key="2">
    <citation type="submission" date="2015-01" db="EMBL/GenBank/DDBJ databases">
        <title>Evolutionary Origins and Diversification of the Mycorrhizal Mutualists.</title>
        <authorList>
            <consortium name="DOE Joint Genome Institute"/>
            <consortium name="Mycorrhizal Genomics Consortium"/>
            <person name="Kohler A."/>
            <person name="Kuo A."/>
            <person name="Nagy L.G."/>
            <person name="Floudas D."/>
            <person name="Copeland A."/>
            <person name="Barry K.W."/>
            <person name="Cichocki N."/>
            <person name="Veneault-Fourrey C."/>
            <person name="LaButti K."/>
            <person name="Lindquist E.A."/>
            <person name="Lipzen A."/>
            <person name="Lundell T."/>
            <person name="Morin E."/>
            <person name="Murat C."/>
            <person name="Riley R."/>
            <person name="Ohm R."/>
            <person name="Sun H."/>
            <person name="Tunlid A."/>
            <person name="Henrissat B."/>
            <person name="Grigoriev I.V."/>
            <person name="Hibbett D.S."/>
            <person name="Martin F."/>
        </authorList>
    </citation>
    <scope>NUCLEOTIDE SEQUENCE [LARGE SCALE GENOMIC DNA]</scope>
    <source>
        <strain evidence="2">Marx 270</strain>
    </source>
</reference>
<evidence type="ECO:0000313" key="2">
    <source>
        <dbReference type="Proteomes" id="UP000054217"/>
    </source>
</evidence>
<dbReference type="STRING" id="870435.A0A0C3NL69"/>
<name>A0A0C3NL69_PISTI</name>
<dbReference type="HOGENOM" id="CLU_1644413_0_0_1"/>